<gene>
    <name evidence="1" type="ORF">N1032_23370</name>
</gene>
<reference evidence="1" key="1">
    <citation type="submission" date="2022-08" db="EMBL/GenBank/DDBJ databases">
        <authorList>
            <person name="Deng Y."/>
            <person name="Han X.-F."/>
            <person name="Zhang Y.-Q."/>
        </authorList>
    </citation>
    <scope>NUCLEOTIDE SEQUENCE</scope>
    <source>
        <strain evidence="1">CPCC 203386</strain>
    </source>
</reference>
<name>A0ABT2H9W6_9MICO</name>
<proteinExistence type="predicted"/>
<comment type="caution">
    <text evidence="1">The sequence shown here is derived from an EMBL/GenBank/DDBJ whole genome shotgun (WGS) entry which is preliminary data.</text>
</comment>
<dbReference type="RefSeq" id="WP_259542740.1">
    <property type="nucleotide sequence ID" value="NZ_JANLCJ010000107.1"/>
</dbReference>
<sequence length="85" mass="10126">MTMLDQLTKKQFKICEQQQQLKEKKDFSKQSSSQKLKLNQLIQQIQVQHYTTKSPVKLKTSSYYLMTTNMEQTTLLSFFTQQLQD</sequence>
<dbReference type="EMBL" id="JANLCJ010000107">
    <property type="protein sequence ID" value="MCS5736674.1"/>
    <property type="molecule type" value="Genomic_DNA"/>
</dbReference>
<keyword evidence="2" id="KW-1185">Reference proteome</keyword>
<evidence type="ECO:0000313" key="1">
    <source>
        <dbReference type="EMBL" id="MCS5736674.1"/>
    </source>
</evidence>
<evidence type="ECO:0000313" key="2">
    <source>
        <dbReference type="Proteomes" id="UP001165586"/>
    </source>
</evidence>
<dbReference type="Proteomes" id="UP001165586">
    <property type="component" value="Unassembled WGS sequence"/>
</dbReference>
<protein>
    <submittedName>
        <fullName evidence="1">Uncharacterized protein</fullName>
    </submittedName>
</protein>
<accession>A0ABT2H9W6</accession>
<organism evidence="1 2">
    <name type="scientific">Herbiconiux daphne</name>
    <dbReference type="NCBI Taxonomy" id="2970914"/>
    <lineage>
        <taxon>Bacteria</taxon>
        <taxon>Bacillati</taxon>
        <taxon>Actinomycetota</taxon>
        <taxon>Actinomycetes</taxon>
        <taxon>Micrococcales</taxon>
        <taxon>Microbacteriaceae</taxon>
        <taxon>Herbiconiux</taxon>
    </lineage>
</organism>